<evidence type="ECO:0000259" key="1">
    <source>
        <dbReference type="PROSITE" id="PS50878"/>
    </source>
</evidence>
<dbReference type="Pfam" id="PF00078">
    <property type="entry name" value="RVT_1"/>
    <property type="match status" value="1"/>
</dbReference>
<dbReference type="InterPro" id="IPR000477">
    <property type="entry name" value="RT_dom"/>
</dbReference>
<name>A0A358E091_9ALTE</name>
<dbReference type="RefSeq" id="WP_196898527.1">
    <property type="nucleotide sequence ID" value="NZ_CALBIY010000024.1"/>
</dbReference>
<dbReference type="AlphaFoldDB" id="A0A358E091"/>
<protein>
    <recommendedName>
        <fullName evidence="1">Reverse transcriptase domain-containing protein</fullName>
    </recommendedName>
</protein>
<dbReference type="Proteomes" id="UP000264779">
    <property type="component" value="Unassembled WGS sequence"/>
</dbReference>
<dbReference type="CDD" id="cd01646">
    <property type="entry name" value="RT_Bac_retron_I"/>
    <property type="match status" value="1"/>
</dbReference>
<feature type="domain" description="Reverse transcriptase" evidence="1">
    <location>
        <begin position="1"/>
        <end position="253"/>
    </location>
</feature>
<gene>
    <name evidence="2" type="ORF">DEB45_11305</name>
</gene>
<dbReference type="PROSITE" id="PS50878">
    <property type="entry name" value="RT_POL"/>
    <property type="match status" value="1"/>
</dbReference>
<comment type="caution">
    <text evidence="2">The sequence shown here is derived from an EMBL/GenBank/DDBJ whole genome shotgun (WGS) entry which is preliminary data.</text>
</comment>
<proteinExistence type="predicted"/>
<evidence type="ECO:0000313" key="3">
    <source>
        <dbReference type="Proteomes" id="UP000264779"/>
    </source>
</evidence>
<reference evidence="2 3" key="1">
    <citation type="journal article" date="2018" name="Nat. Biotechnol.">
        <title>A standardized bacterial taxonomy based on genome phylogeny substantially revises the tree of life.</title>
        <authorList>
            <person name="Parks D.H."/>
            <person name="Chuvochina M."/>
            <person name="Waite D.W."/>
            <person name="Rinke C."/>
            <person name="Skarshewski A."/>
            <person name="Chaumeil P.A."/>
            <person name="Hugenholtz P."/>
        </authorList>
    </citation>
    <scope>NUCLEOTIDE SEQUENCE [LARGE SCALE GENOMIC DNA]</scope>
    <source>
        <strain evidence="2">UBA11621</strain>
    </source>
</reference>
<sequence>MLNQAFTPKNYLRLTKKVDPRNYKMGGKKEDYLAFHQGLTDELISSNFTITPVRPRKTKKGEMVILGTHHPVSEFALRKANDNLKRIFKIKPKNREQIVKQVEALLKEPVPFTVLKLDIEKFYENIPLETVLKKINDNPVPSSQTKKIVNTFYSNSRSGLHRGQAISSTLSELFLQKFDRTMAAHHSIYYYARFVDDIIIFTTKPKQDIERLAESSLPSGLKFNNKSDHIKKELPPKGATAVEQTLEYLGYKFVIKSDKNKQVNIGIAESKLKKIKSRVICSLKRFCIDGDYDLLFERIKFLTGNYTINSNRKGLKSGIFYNYPLIEKHQLGEEDLRQLDIFLARSVLSKSGSLGSKLTGILSNSQRKKLIRLKFETGFKNKKTFKFTPEKIILIRKAWKHVT</sequence>
<organism evidence="2 3">
    <name type="scientific">Alteromonas australica</name>
    <dbReference type="NCBI Taxonomy" id="589873"/>
    <lineage>
        <taxon>Bacteria</taxon>
        <taxon>Pseudomonadati</taxon>
        <taxon>Pseudomonadota</taxon>
        <taxon>Gammaproteobacteria</taxon>
        <taxon>Alteromonadales</taxon>
        <taxon>Alteromonadaceae</taxon>
        <taxon>Alteromonas/Salinimonas group</taxon>
        <taxon>Alteromonas</taxon>
    </lineage>
</organism>
<evidence type="ECO:0000313" key="2">
    <source>
        <dbReference type="EMBL" id="HBU51837.1"/>
    </source>
</evidence>
<dbReference type="EMBL" id="DONK01000166">
    <property type="protein sequence ID" value="HBU51837.1"/>
    <property type="molecule type" value="Genomic_DNA"/>
</dbReference>
<dbReference type="NCBIfam" id="NF041747">
    <property type="entry name" value="Drt3a"/>
    <property type="match status" value="1"/>
</dbReference>
<accession>A0A358E091</accession>